<evidence type="ECO:0000313" key="1">
    <source>
        <dbReference type="EMBL" id="GFO00295.1"/>
    </source>
</evidence>
<accession>A0AAV3ZWQ9</accession>
<keyword evidence="2" id="KW-1185">Reference proteome</keyword>
<evidence type="ECO:0000313" key="2">
    <source>
        <dbReference type="Proteomes" id="UP000735302"/>
    </source>
</evidence>
<gene>
    <name evidence="1" type="ORF">PoB_002680000</name>
</gene>
<reference evidence="1 2" key="1">
    <citation type="journal article" date="2021" name="Elife">
        <title>Chloroplast acquisition without the gene transfer in kleptoplastic sea slugs, Plakobranchus ocellatus.</title>
        <authorList>
            <person name="Maeda T."/>
            <person name="Takahashi S."/>
            <person name="Yoshida T."/>
            <person name="Shimamura S."/>
            <person name="Takaki Y."/>
            <person name="Nagai Y."/>
            <person name="Toyoda A."/>
            <person name="Suzuki Y."/>
            <person name="Arimoto A."/>
            <person name="Ishii H."/>
            <person name="Satoh N."/>
            <person name="Nishiyama T."/>
            <person name="Hasebe M."/>
            <person name="Maruyama T."/>
            <person name="Minagawa J."/>
            <person name="Obokata J."/>
            <person name="Shigenobu S."/>
        </authorList>
    </citation>
    <scope>NUCLEOTIDE SEQUENCE [LARGE SCALE GENOMIC DNA]</scope>
</reference>
<comment type="caution">
    <text evidence="1">The sequence shown here is derived from an EMBL/GenBank/DDBJ whole genome shotgun (WGS) entry which is preliminary data.</text>
</comment>
<protein>
    <submittedName>
        <fullName evidence="1">Uncharacterized protein</fullName>
    </submittedName>
</protein>
<sequence>MFWSGTGVKLPFKAKRMMRGINAVPHCNLKLDKYNVNELIMRLHRLQAMRGRQWYVANESALGSAGTLLSRVRAPPSAPWPDGGPESLRSPCCALAIYKK</sequence>
<dbReference type="AlphaFoldDB" id="A0AAV3ZWQ9"/>
<dbReference type="Proteomes" id="UP000735302">
    <property type="component" value="Unassembled WGS sequence"/>
</dbReference>
<proteinExistence type="predicted"/>
<name>A0AAV3ZWQ9_9GAST</name>
<organism evidence="1 2">
    <name type="scientific">Plakobranchus ocellatus</name>
    <dbReference type="NCBI Taxonomy" id="259542"/>
    <lineage>
        <taxon>Eukaryota</taxon>
        <taxon>Metazoa</taxon>
        <taxon>Spiralia</taxon>
        <taxon>Lophotrochozoa</taxon>
        <taxon>Mollusca</taxon>
        <taxon>Gastropoda</taxon>
        <taxon>Heterobranchia</taxon>
        <taxon>Euthyneura</taxon>
        <taxon>Panpulmonata</taxon>
        <taxon>Sacoglossa</taxon>
        <taxon>Placobranchoidea</taxon>
        <taxon>Plakobranchidae</taxon>
        <taxon>Plakobranchus</taxon>
    </lineage>
</organism>
<dbReference type="EMBL" id="BLXT01003068">
    <property type="protein sequence ID" value="GFO00295.1"/>
    <property type="molecule type" value="Genomic_DNA"/>
</dbReference>